<dbReference type="InterPro" id="IPR017927">
    <property type="entry name" value="FAD-bd_FR_type"/>
</dbReference>
<sequence>MTLSIWRYAHLALAIVSSLFLLILSVTGVILAIGAVGEKTQGYKVQDFDKINLAQSIPALWEVYSEITELTVDHNQFTTIDAFDEEGNSMKAYVDPRTGAVLGEIKLQSDFIQWNIALHRSLFLKEPGRIIVGVVSFLLLLITISGIVLIAKRQQGLRNFFAKINKDFFSQYFHVVSGRVFLIPVLMLALTGTHLFMVRVGLAGGENRTIDHVSAEDMEQKALADFPVFQQTLLADVEKIEFPFMPDDPDEFYVLKLKDRELYVHQITGEIVEETRYPYSLLLEKLSFDLHTGRTNAIWAVILGFASLNILFFIYTGFAITFRRKGTKVKNKFHASTAEQVILVGTENGSTLAFANKIHQQLLVLGHKSFLTEMNRFTSFPKATHLLVFSSTYGLGTAPANATLFDRLLAKYPQDQPVQYAVIGFGSKAYPDFCAYAKQVDELLAKQSWATRQLDLHTVNDRSAEEFVAWVKAWNGKSSGELGVTSALYETKITGLKKFNVLEKTKVTADNSTFKMVLQPQGRQTFQSGDLLAIYPTNDGRERLYSIGKKGRNIQLMVKLYPNGLGSEFLYDLAKGDSISGRIVVNKRFHFPAKAPAVAMIANGTGIAPFLGMIEENKNKIPVRLYAGFRYNNVLSKQYRQFADEAITVGKLTDFQMAFSREQDRRYVMDLIRKDAPFFSELLEKNGVIMICGSLAMQMDVEDVLSQICLTKDLRNYNDQILTDCY</sequence>
<keyword evidence="4" id="KW-0028">Amino-acid biosynthesis</keyword>
<keyword evidence="5" id="KW-0812">Transmembrane</keyword>
<dbReference type="Gene3D" id="2.40.30.10">
    <property type="entry name" value="Translation factors"/>
    <property type="match status" value="1"/>
</dbReference>
<dbReference type="InterPro" id="IPR001709">
    <property type="entry name" value="Flavoprot_Pyr_Nucl_cyt_Rdtase"/>
</dbReference>
<name>A0A5D4H9F8_9SPHI</name>
<evidence type="ECO:0000256" key="3">
    <source>
        <dbReference type="ARBA" id="ARBA00022643"/>
    </source>
</evidence>
<feature type="domain" description="FAD-binding FR-type" evidence="7">
    <location>
        <begin position="494"/>
        <end position="592"/>
    </location>
</feature>
<evidence type="ECO:0000256" key="5">
    <source>
        <dbReference type="SAM" id="Phobius"/>
    </source>
</evidence>
<keyword evidence="5" id="KW-1133">Transmembrane helix</keyword>
<feature type="domain" description="Flavodoxin-like" evidence="6">
    <location>
        <begin position="340"/>
        <end position="479"/>
    </location>
</feature>
<evidence type="ECO:0000259" key="7">
    <source>
        <dbReference type="PROSITE" id="PS51384"/>
    </source>
</evidence>
<dbReference type="Proteomes" id="UP000322362">
    <property type="component" value="Unassembled WGS sequence"/>
</dbReference>
<dbReference type="PROSITE" id="PS50902">
    <property type="entry name" value="FLAVODOXIN_LIKE"/>
    <property type="match status" value="1"/>
</dbReference>
<keyword evidence="2" id="KW-0285">Flavoprotein</keyword>
<dbReference type="SUPFAM" id="SSF63380">
    <property type="entry name" value="Riboflavin synthase domain-like"/>
    <property type="match status" value="1"/>
</dbReference>
<evidence type="ECO:0000313" key="8">
    <source>
        <dbReference type="EMBL" id="TYR37791.1"/>
    </source>
</evidence>
<evidence type="ECO:0000313" key="9">
    <source>
        <dbReference type="Proteomes" id="UP000322362"/>
    </source>
</evidence>
<protein>
    <submittedName>
        <fullName evidence="8">FAD-binding oxidoreductase</fullName>
    </submittedName>
</protein>
<comment type="cofactor">
    <cofactor evidence="1">
        <name>FMN</name>
        <dbReference type="ChEBI" id="CHEBI:58210"/>
    </cofactor>
</comment>
<evidence type="ECO:0000259" key="6">
    <source>
        <dbReference type="PROSITE" id="PS50902"/>
    </source>
</evidence>
<dbReference type="GO" id="GO:0019344">
    <property type="term" value="P:cysteine biosynthetic process"/>
    <property type="evidence" value="ECO:0007669"/>
    <property type="project" value="UniProtKB-KW"/>
</dbReference>
<gene>
    <name evidence="8" type="ORF">FXV77_00425</name>
</gene>
<feature type="transmembrane region" description="Helical" evidence="5">
    <location>
        <begin position="12"/>
        <end position="36"/>
    </location>
</feature>
<dbReference type="InterPro" id="IPR039261">
    <property type="entry name" value="FNR_nucleotide-bd"/>
</dbReference>
<dbReference type="InterPro" id="IPR017938">
    <property type="entry name" value="Riboflavin_synthase-like_b-brl"/>
</dbReference>
<keyword evidence="9" id="KW-1185">Reference proteome</keyword>
<evidence type="ECO:0000256" key="4">
    <source>
        <dbReference type="ARBA" id="ARBA00023192"/>
    </source>
</evidence>
<dbReference type="RefSeq" id="WP_148917256.1">
    <property type="nucleotide sequence ID" value="NZ_VTAV01000001.1"/>
</dbReference>
<feature type="transmembrane region" description="Helical" evidence="5">
    <location>
        <begin position="297"/>
        <end position="322"/>
    </location>
</feature>
<dbReference type="GO" id="GO:0010181">
    <property type="term" value="F:FMN binding"/>
    <property type="evidence" value="ECO:0007669"/>
    <property type="project" value="InterPro"/>
</dbReference>
<dbReference type="PROSITE" id="PS51384">
    <property type="entry name" value="FAD_FR"/>
    <property type="match status" value="1"/>
</dbReference>
<dbReference type="AlphaFoldDB" id="A0A5D4H9F8"/>
<feature type="transmembrane region" description="Helical" evidence="5">
    <location>
        <begin position="130"/>
        <end position="151"/>
    </location>
</feature>
<keyword evidence="3" id="KW-0288">FMN</keyword>
<dbReference type="Pfam" id="PF00175">
    <property type="entry name" value="NAD_binding_1"/>
    <property type="match status" value="1"/>
</dbReference>
<dbReference type="EMBL" id="VTAV01000001">
    <property type="protein sequence ID" value="TYR37791.1"/>
    <property type="molecule type" value="Genomic_DNA"/>
</dbReference>
<dbReference type="InterPro" id="IPR008254">
    <property type="entry name" value="Flavodoxin/NO_synth"/>
</dbReference>
<dbReference type="PANTHER" id="PTHR19384">
    <property type="entry name" value="NITRIC OXIDE SYNTHASE-RELATED"/>
    <property type="match status" value="1"/>
</dbReference>
<keyword evidence="5" id="KW-0472">Membrane</keyword>
<dbReference type="GO" id="GO:0016491">
    <property type="term" value="F:oxidoreductase activity"/>
    <property type="evidence" value="ECO:0007669"/>
    <property type="project" value="InterPro"/>
</dbReference>
<dbReference type="SUPFAM" id="SSF52343">
    <property type="entry name" value="Ferredoxin reductase-like, C-terminal NADP-linked domain"/>
    <property type="match status" value="1"/>
</dbReference>
<accession>A0A5D4H9F8</accession>
<dbReference type="Pfam" id="PF03929">
    <property type="entry name" value="PepSY_TM"/>
    <property type="match status" value="1"/>
</dbReference>
<dbReference type="InterPro" id="IPR029039">
    <property type="entry name" value="Flavoprotein-like_sf"/>
</dbReference>
<feature type="transmembrane region" description="Helical" evidence="5">
    <location>
        <begin position="172"/>
        <end position="197"/>
    </location>
</feature>
<reference evidence="8 9" key="1">
    <citation type="submission" date="2019-08" db="EMBL/GenBank/DDBJ databases">
        <title>Phlebobacter frassis gen. nov. sp. nov., a new member of family Sphingobacteriaceae isolated from sand fly rearing media.</title>
        <authorList>
            <person name="Kakumanu M.L."/>
            <person name="Marayati B.F."/>
            <person name="Wada-Katsumata A."/>
            <person name="Wasserberg G."/>
            <person name="Schal C."/>
            <person name="Apperson C.S."/>
            <person name="Ponnusamy L."/>
        </authorList>
    </citation>
    <scope>NUCLEOTIDE SEQUENCE [LARGE SCALE GENOMIC DNA]</scope>
    <source>
        <strain evidence="8 9">SSI9</strain>
    </source>
</reference>
<keyword evidence="4" id="KW-0198">Cysteine biosynthesis</keyword>
<dbReference type="InterPro" id="IPR001433">
    <property type="entry name" value="OxRdtase_FAD/NAD-bd"/>
</dbReference>
<dbReference type="SUPFAM" id="SSF52218">
    <property type="entry name" value="Flavoproteins"/>
    <property type="match status" value="1"/>
</dbReference>
<proteinExistence type="predicted"/>
<dbReference type="Pfam" id="PF00258">
    <property type="entry name" value="Flavodoxin_1"/>
    <property type="match status" value="1"/>
</dbReference>
<dbReference type="Gene3D" id="3.40.50.80">
    <property type="entry name" value="Nucleotide-binding domain of ferredoxin-NADP reductase (FNR) module"/>
    <property type="match status" value="1"/>
</dbReference>
<evidence type="ECO:0000256" key="2">
    <source>
        <dbReference type="ARBA" id="ARBA00022630"/>
    </source>
</evidence>
<evidence type="ECO:0000256" key="1">
    <source>
        <dbReference type="ARBA" id="ARBA00001917"/>
    </source>
</evidence>
<comment type="caution">
    <text evidence="8">The sequence shown here is derived from an EMBL/GenBank/DDBJ whole genome shotgun (WGS) entry which is preliminary data.</text>
</comment>
<dbReference type="PANTHER" id="PTHR19384:SF128">
    <property type="entry name" value="NADPH OXIDOREDUCTASE A"/>
    <property type="match status" value="1"/>
</dbReference>
<dbReference type="InterPro" id="IPR005625">
    <property type="entry name" value="PepSY-ass_TM"/>
</dbReference>
<organism evidence="8 9">
    <name type="scientific">Sphingobacterium phlebotomi</name>
    <dbReference type="NCBI Taxonomy" id="2605433"/>
    <lineage>
        <taxon>Bacteria</taxon>
        <taxon>Pseudomonadati</taxon>
        <taxon>Bacteroidota</taxon>
        <taxon>Sphingobacteriia</taxon>
        <taxon>Sphingobacteriales</taxon>
        <taxon>Sphingobacteriaceae</taxon>
        <taxon>Sphingobacterium</taxon>
    </lineage>
</organism>
<dbReference type="GO" id="GO:0005829">
    <property type="term" value="C:cytosol"/>
    <property type="evidence" value="ECO:0007669"/>
    <property type="project" value="TreeGrafter"/>
</dbReference>
<dbReference type="GO" id="GO:0050660">
    <property type="term" value="F:flavin adenine dinucleotide binding"/>
    <property type="evidence" value="ECO:0007669"/>
    <property type="project" value="TreeGrafter"/>
</dbReference>
<dbReference type="PRINTS" id="PR00371">
    <property type="entry name" value="FPNCR"/>
</dbReference>
<dbReference type="Gene3D" id="3.40.50.360">
    <property type="match status" value="1"/>
</dbReference>